<dbReference type="RefSeq" id="WP_345459507.1">
    <property type="nucleotide sequence ID" value="NZ_BAABKG010000003.1"/>
</dbReference>
<gene>
    <name evidence="2" type="primary">aac(2')-Id</name>
    <name evidence="2" type="ORF">GCM10023340_27930</name>
</gene>
<dbReference type="Pfam" id="PF00583">
    <property type="entry name" value="Acetyltransf_1"/>
    <property type="match status" value="1"/>
</dbReference>
<feature type="domain" description="N-acetyltransferase" evidence="1">
    <location>
        <begin position="2"/>
        <end position="145"/>
    </location>
</feature>
<protein>
    <submittedName>
        <fullName evidence="2">Aminoglycoside N-acetyltransferase AAC(2')-Id</fullName>
    </submittedName>
</protein>
<organism evidence="2 3">
    <name type="scientific">Nocardioides marinquilinus</name>
    <dbReference type="NCBI Taxonomy" id="1210400"/>
    <lineage>
        <taxon>Bacteria</taxon>
        <taxon>Bacillati</taxon>
        <taxon>Actinomycetota</taxon>
        <taxon>Actinomycetes</taxon>
        <taxon>Propionibacteriales</taxon>
        <taxon>Nocardioidaceae</taxon>
        <taxon>Nocardioides</taxon>
    </lineage>
</organism>
<evidence type="ECO:0000313" key="2">
    <source>
        <dbReference type="EMBL" id="GAA5150561.1"/>
    </source>
</evidence>
<sequence length="175" mass="18308">MTPTAHLAPEVLAGARDLMDAAFDDFTDHDWSHALGGLHAVVVHDGRVVAHASLVQRRLLVGGASGRSLRCGYVEAVAVDPAHQGTGLGARVMTEVEDLAPGHDLLALSASERAAGFYAARGWRLWRGPSSVMAPGGLEPTPDDDGAIFVLDGPSGPGLDLDAPIACDWRDGDVW</sequence>
<dbReference type="InterPro" id="IPR016181">
    <property type="entry name" value="Acyl_CoA_acyltransferase"/>
</dbReference>
<keyword evidence="3" id="KW-1185">Reference proteome</keyword>
<proteinExistence type="predicted"/>
<evidence type="ECO:0000313" key="3">
    <source>
        <dbReference type="Proteomes" id="UP001500221"/>
    </source>
</evidence>
<accession>A0ABP9PR15</accession>
<dbReference type="EMBL" id="BAABKG010000003">
    <property type="protein sequence ID" value="GAA5150561.1"/>
    <property type="molecule type" value="Genomic_DNA"/>
</dbReference>
<dbReference type="CDD" id="cd04301">
    <property type="entry name" value="NAT_SF"/>
    <property type="match status" value="1"/>
</dbReference>
<dbReference type="PROSITE" id="PS51186">
    <property type="entry name" value="GNAT"/>
    <property type="match status" value="1"/>
</dbReference>
<dbReference type="InterPro" id="IPR000182">
    <property type="entry name" value="GNAT_dom"/>
</dbReference>
<reference evidence="3" key="1">
    <citation type="journal article" date="2019" name="Int. J. Syst. Evol. Microbiol.">
        <title>The Global Catalogue of Microorganisms (GCM) 10K type strain sequencing project: providing services to taxonomists for standard genome sequencing and annotation.</title>
        <authorList>
            <consortium name="The Broad Institute Genomics Platform"/>
            <consortium name="The Broad Institute Genome Sequencing Center for Infectious Disease"/>
            <person name="Wu L."/>
            <person name="Ma J."/>
        </authorList>
    </citation>
    <scope>NUCLEOTIDE SEQUENCE [LARGE SCALE GENOMIC DNA]</scope>
    <source>
        <strain evidence="3">JCM 18459</strain>
    </source>
</reference>
<comment type="caution">
    <text evidence="2">The sequence shown here is derived from an EMBL/GenBank/DDBJ whole genome shotgun (WGS) entry which is preliminary data.</text>
</comment>
<name>A0ABP9PR15_9ACTN</name>
<dbReference type="SUPFAM" id="SSF55729">
    <property type="entry name" value="Acyl-CoA N-acyltransferases (Nat)"/>
    <property type="match status" value="1"/>
</dbReference>
<dbReference type="Proteomes" id="UP001500221">
    <property type="component" value="Unassembled WGS sequence"/>
</dbReference>
<dbReference type="Gene3D" id="3.40.630.30">
    <property type="match status" value="1"/>
</dbReference>
<evidence type="ECO:0000259" key="1">
    <source>
        <dbReference type="PROSITE" id="PS51186"/>
    </source>
</evidence>